<feature type="compositionally biased region" description="Basic and acidic residues" evidence="1">
    <location>
        <begin position="433"/>
        <end position="442"/>
    </location>
</feature>
<evidence type="ECO:0008006" key="4">
    <source>
        <dbReference type="Google" id="ProtNLM"/>
    </source>
</evidence>
<dbReference type="PANTHER" id="PTHR46848">
    <property type="entry name" value="REGULATOR OF G-PROTEIN SIGNALING 3"/>
    <property type="match status" value="1"/>
</dbReference>
<evidence type="ECO:0000256" key="1">
    <source>
        <dbReference type="SAM" id="MobiDB-lite"/>
    </source>
</evidence>
<dbReference type="EMBL" id="GL439972">
    <property type="protein sequence ID" value="EFN66451.1"/>
    <property type="molecule type" value="Genomic_DNA"/>
</dbReference>
<keyword evidence="3" id="KW-1185">Reference proteome</keyword>
<sequence length="976" mass="109095">MQQVFPSLVPDAPPEEELNVRETRYWSILKNGHARFMAPLCERRDVLSATDYLILFQNLDELLKLSEEIRDEGGGVDSYLCRVPKITAAYRRYLSGLQRACCLLVALRRNTAFAKLVCEPAVPHKRRPDLTGVLLLPLEHYREMTRLLGQASPRNCQQARDLAHGYREATANAGVMEPPRDTGRPLLSLQEVESRLVFARCKPFTLAVPGRQWLFGGALAKVEGRARLQPSWALLLTDLLVFARISRDRVLFVTEEPLRLSSIAEACFTVRKRPTEFRLQVAVNPNGSAENGHAEMVNSGGCSPHSRPRRRVLIFRAPTAELKAVWHNLLQRQIIYVNTGCGLNSSDQDSPEESPIAGNNFIAIRELTGSPQIAREPQQRDEEEKESQSGESLETILKNSRENNHLAQWVRNSHQIPPPDNESSLEEWTAEELAARAPRESNSRSTSQDTATEEITTVNSDAEQQSTASSASLSTVKSNSMTRKNGSHVSSKENSTSSISICRRCHRSGCPTPPLQRDPFSPLPPKISVLPPTPDLCTRYRLRNGLHDSPGCNSPSYTPADGNTEDGSEDDLDCDGEPPYRALRRFGTMSSLDQDDELDEQGEDDNRDLESPPSGLRAWTARASSYVVSKMVLLEQLSEGVGGYLLQPPVPPERTEFSLDPNDEEGTTSGATSGDDIWGTPTSGGPDDESFTANSPPPNGCSSGVAVVNTGEDNYGLNLSAEDDVDQELENEDCSLPELSMDQLLGGGGSLGSLRCFLGRRRLEPLPEEEDSPGSGKHQEDEEFRRKIVDLHRKLSDVDADVNYEPEATGSLSSKSSREAERLRELEAVARRAEETNSRNVEEMNAEKRREAMQREDFIEASDKRRQRSKRQIEQLRRSKRFEEDFDDQNGTSPSSSGETNFLNRLRLKRRSMKLLSFLSGKAADRSQEERAARLLRMYMPDKGGSRTTQNTISIHHTSRDRRFWKLRNRRRTSSA</sequence>
<feature type="compositionally biased region" description="Basic and acidic residues" evidence="1">
    <location>
        <begin position="816"/>
        <end position="864"/>
    </location>
</feature>
<feature type="compositionally biased region" description="Basic and acidic residues" evidence="1">
    <location>
        <begin position="377"/>
        <end position="388"/>
    </location>
</feature>
<dbReference type="OrthoDB" id="410721at2759"/>
<feature type="compositionally biased region" description="Basic and acidic residues" evidence="1">
    <location>
        <begin position="871"/>
        <end position="883"/>
    </location>
</feature>
<dbReference type="AlphaFoldDB" id="E2AJD0"/>
<gene>
    <name evidence="2" type="ORF">EAG_12600</name>
</gene>
<dbReference type="GO" id="GO:0005634">
    <property type="term" value="C:nucleus"/>
    <property type="evidence" value="ECO:0007669"/>
    <property type="project" value="TreeGrafter"/>
</dbReference>
<name>E2AJD0_CAMFO</name>
<feature type="compositionally biased region" description="Basic and acidic residues" evidence="1">
    <location>
        <begin position="777"/>
        <end position="797"/>
    </location>
</feature>
<feature type="region of interest" description="Disordered" evidence="1">
    <location>
        <begin position="548"/>
        <end position="616"/>
    </location>
</feature>
<dbReference type="InterPro" id="IPR011993">
    <property type="entry name" value="PH-like_dom_sf"/>
</dbReference>
<feature type="compositionally biased region" description="Polar residues" evidence="1">
    <location>
        <begin position="443"/>
        <end position="459"/>
    </location>
</feature>
<dbReference type="STRING" id="104421.E2AJD0"/>
<dbReference type="Gene3D" id="1.20.900.10">
    <property type="entry name" value="Dbl homology (DH) domain"/>
    <property type="match status" value="1"/>
</dbReference>
<feature type="compositionally biased region" description="Low complexity" evidence="1">
    <location>
        <begin position="460"/>
        <end position="480"/>
    </location>
</feature>
<feature type="region of interest" description="Disordered" evidence="1">
    <location>
        <begin position="369"/>
        <end position="393"/>
    </location>
</feature>
<feature type="region of interest" description="Disordered" evidence="1">
    <location>
        <begin position="765"/>
        <end position="903"/>
    </location>
</feature>
<evidence type="ECO:0000313" key="3">
    <source>
        <dbReference type="Proteomes" id="UP000000311"/>
    </source>
</evidence>
<protein>
    <recommendedName>
        <fullName evidence="4">DH domain-containing protein</fullName>
    </recommendedName>
</protein>
<reference evidence="2 3" key="1">
    <citation type="journal article" date="2010" name="Science">
        <title>Genomic comparison of the ants Camponotus floridanus and Harpegnathos saltator.</title>
        <authorList>
            <person name="Bonasio R."/>
            <person name="Zhang G."/>
            <person name="Ye C."/>
            <person name="Mutti N.S."/>
            <person name="Fang X."/>
            <person name="Qin N."/>
            <person name="Donahue G."/>
            <person name="Yang P."/>
            <person name="Li Q."/>
            <person name="Li C."/>
            <person name="Zhang P."/>
            <person name="Huang Z."/>
            <person name="Berger S.L."/>
            <person name="Reinberg D."/>
            <person name="Wang J."/>
            <person name="Liebig J."/>
        </authorList>
    </citation>
    <scope>NUCLEOTIDE SEQUENCE [LARGE SCALE GENOMIC DNA]</scope>
    <source>
        <strain evidence="3">C129</strain>
    </source>
</reference>
<feature type="compositionally biased region" description="Polar residues" evidence="1">
    <location>
        <begin position="889"/>
        <end position="902"/>
    </location>
</feature>
<dbReference type="GO" id="GO:0005886">
    <property type="term" value="C:plasma membrane"/>
    <property type="evidence" value="ECO:0007669"/>
    <property type="project" value="TreeGrafter"/>
</dbReference>
<dbReference type="OMA" id="HARFMAP"/>
<accession>E2AJD0</accession>
<proteinExistence type="predicted"/>
<feature type="region of interest" description="Disordered" evidence="1">
    <location>
        <begin position="648"/>
        <end position="709"/>
    </location>
</feature>
<dbReference type="PANTHER" id="PTHR46848:SF1">
    <property type="entry name" value="REGULATOR OF G-PROTEIN SIGNALING 3"/>
    <property type="match status" value="1"/>
</dbReference>
<dbReference type="SUPFAM" id="SSF48065">
    <property type="entry name" value="DBL homology domain (DH-domain)"/>
    <property type="match status" value="1"/>
</dbReference>
<dbReference type="Proteomes" id="UP000000311">
    <property type="component" value="Unassembled WGS sequence"/>
</dbReference>
<dbReference type="InParanoid" id="E2AJD0"/>
<feature type="compositionally biased region" description="Acidic residues" evidence="1">
    <location>
        <begin position="593"/>
        <end position="607"/>
    </location>
</feature>
<dbReference type="Gene3D" id="2.30.29.30">
    <property type="entry name" value="Pleckstrin-homology domain (PH domain)/Phosphotyrosine-binding domain (PTB)"/>
    <property type="match status" value="1"/>
</dbReference>
<evidence type="ECO:0000313" key="2">
    <source>
        <dbReference type="EMBL" id="EFN66451.1"/>
    </source>
</evidence>
<dbReference type="InterPro" id="IPR035899">
    <property type="entry name" value="DBL_dom_sf"/>
</dbReference>
<feature type="compositionally biased region" description="Acidic residues" evidence="1">
    <location>
        <begin position="563"/>
        <end position="576"/>
    </location>
</feature>
<feature type="region of interest" description="Disordered" evidence="1">
    <location>
        <begin position="410"/>
        <end position="495"/>
    </location>
</feature>
<organism evidence="3">
    <name type="scientific">Camponotus floridanus</name>
    <name type="common">Florida carpenter ant</name>
    <dbReference type="NCBI Taxonomy" id="104421"/>
    <lineage>
        <taxon>Eukaryota</taxon>
        <taxon>Metazoa</taxon>
        <taxon>Ecdysozoa</taxon>
        <taxon>Arthropoda</taxon>
        <taxon>Hexapoda</taxon>
        <taxon>Insecta</taxon>
        <taxon>Pterygota</taxon>
        <taxon>Neoptera</taxon>
        <taxon>Endopterygota</taxon>
        <taxon>Hymenoptera</taxon>
        <taxon>Apocrita</taxon>
        <taxon>Aculeata</taxon>
        <taxon>Formicoidea</taxon>
        <taxon>Formicidae</taxon>
        <taxon>Formicinae</taxon>
        <taxon>Camponotus</taxon>
    </lineage>
</organism>
<dbReference type="SUPFAM" id="SSF50729">
    <property type="entry name" value="PH domain-like"/>
    <property type="match status" value="1"/>
</dbReference>